<protein>
    <submittedName>
        <fullName evidence="4 5">Uncharacterized protein LOC108624990</fullName>
    </submittedName>
</protein>
<feature type="compositionally biased region" description="Low complexity" evidence="1">
    <location>
        <begin position="184"/>
        <end position="205"/>
    </location>
</feature>
<evidence type="ECO:0000256" key="1">
    <source>
        <dbReference type="SAM" id="MobiDB-lite"/>
    </source>
</evidence>
<feature type="region of interest" description="Disordered" evidence="1">
    <location>
        <begin position="184"/>
        <end position="214"/>
    </location>
</feature>
<reference evidence="4 5" key="1">
    <citation type="submission" date="2025-04" db="UniProtKB">
        <authorList>
            <consortium name="RefSeq"/>
        </authorList>
    </citation>
    <scope>IDENTIFICATION</scope>
    <source>
        <tissue evidence="4 5">Whole body</tissue>
    </source>
</reference>
<feature type="chain" id="PRO_5044708883" evidence="2">
    <location>
        <begin position="19"/>
        <end position="544"/>
    </location>
</feature>
<dbReference type="GeneID" id="108624990"/>
<gene>
    <name evidence="4 5" type="primary">LOC108624990</name>
</gene>
<organism evidence="3 4">
    <name type="scientific">Ceratina calcarata</name>
    <dbReference type="NCBI Taxonomy" id="156304"/>
    <lineage>
        <taxon>Eukaryota</taxon>
        <taxon>Metazoa</taxon>
        <taxon>Ecdysozoa</taxon>
        <taxon>Arthropoda</taxon>
        <taxon>Hexapoda</taxon>
        <taxon>Insecta</taxon>
        <taxon>Pterygota</taxon>
        <taxon>Neoptera</taxon>
        <taxon>Endopterygota</taxon>
        <taxon>Hymenoptera</taxon>
        <taxon>Apocrita</taxon>
        <taxon>Aculeata</taxon>
        <taxon>Apoidea</taxon>
        <taxon>Anthophila</taxon>
        <taxon>Apidae</taxon>
        <taxon>Ceratina</taxon>
        <taxon>Zadontomerus</taxon>
    </lineage>
</organism>
<evidence type="ECO:0000256" key="2">
    <source>
        <dbReference type="SAM" id="SignalP"/>
    </source>
</evidence>
<feature type="compositionally biased region" description="Basic and acidic residues" evidence="1">
    <location>
        <begin position="107"/>
        <end position="125"/>
    </location>
</feature>
<feature type="compositionally biased region" description="Basic and acidic residues" evidence="1">
    <location>
        <begin position="351"/>
        <end position="362"/>
    </location>
</feature>
<sequence>MKLLLPLILGCCSVLSETATDSSSFLARASAQLERLDTYRRPPSDRQPSWLEILARDPGIGRISSRRAFEIYRLLPDDMQVEIANKVGGNRAMIELLADSKDEAMQDNRIKRSGSKREIYDRDGYESPPEGYQEEYAGYEHYGPPPQQSGSDSGSIIKGSSSVIGGIAQGLISGLVSASGTASKGSSSISAQSSQSSVQSSSSSSDTDKPKPEYGQVYSYGDKAFDVWDFKKAIVSTLMQAVKAISGGVIALKGQLIKGSGYLVSTKGKIIAKAGDAVTSLGRNIAKSAVTPPPHPGYSYHQGGHDESYGGPPPAVGEYLAPNEEYHGNPSYHSTSDADDEQAGLLIAKPTKPDDDHHDHGNNQHSGNVKPEDDYQGPPPEQPDKENAVIDYQNFHRDNENAHHPTSFSYGVPPVQLPLEPLNPVSIQQSVEYPPIHLDYFLPNKDQFELPNGDDNDLSVYSSLTIDMEPDSIKAPLKGHAGFHDFHMLPMQGPLKIPLLGPPHAMPYWQNQPVDFNGLYRRRNSAQRRRSARELAQWMRLQRG</sequence>
<dbReference type="Proteomes" id="UP000694925">
    <property type="component" value="Unplaced"/>
</dbReference>
<proteinExistence type="predicted"/>
<keyword evidence="2" id="KW-0732">Signal</keyword>
<dbReference type="AlphaFoldDB" id="A0AAJ7IZ10"/>
<keyword evidence="3" id="KW-1185">Reference proteome</keyword>
<feature type="region of interest" description="Disordered" evidence="1">
    <location>
        <begin position="107"/>
        <end position="156"/>
    </location>
</feature>
<name>A0AAJ7IZ10_9HYME</name>
<feature type="region of interest" description="Disordered" evidence="1">
    <location>
        <begin position="287"/>
        <end position="386"/>
    </location>
</feature>
<accession>A0AAJ7IZ10</accession>
<evidence type="ECO:0000313" key="5">
    <source>
        <dbReference type="RefSeq" id="XP_026669377.1"/>
    </source>
</evidence>
<dbReference type="KEGG" id="ccal:108624990"/>
<evidence type="ECO:0000313" key="4">
    <source>
        <dbReference type="RefSeq" id="XP_017880141.1"/>
    </source>
</evidence>
<feature type="signal peptide" evidence="2">
    <location>
        <begin position="1"/>
        <end position="18"/>
    </location>
</feature>
<dbReference type="RefSeq" id="XP_017880141.1">
    <property type="nucleotide sequence ID" value="XM_018024652.2"/>
</dbReference>
<evidence type="ECO:0000313" key="3">
    <source>
        <dbReference type="Proteomes" id="UP000694925"/>
    </source>
</evidence>
<dbReference type="RefSeq" id="XP_026669377.1">
    <property type="nucleotide sequence ID" value="XM_026813576.1"/>
</dbReference>